<evidence type="ECO:0000313" key="6">
    <source>
        <dbReference type="Proteomes" id="UP000269396"/>
    </source>
</evidence>
<dbReference type="STRING" id="31246.A0A183Q7G9"/>
<dbReference type="InterPro" id="IPR027417">
    <property type="entry name" value="P-loop_NTPase"/>
</dbReference>
<dbReference type="GO" id="GO:0051295">
    <property type="term" value="P:establishment of meiotic spindle localization"/>
    <property type="evidence" value="ECO:0007669"/>
    <property type="project" value="TreeGrafter"/>
</dbReference>
<dbReference type="SUPFAM" id="SSF52540">
    <property type="entry name" value="P-loop containing nucleoside triphosphate hydrolases"/>
    <property type="match status" value="1"/>
</dbReference>
<reference evidence="5 6" key="1">
    <citation type="submission" date="2018-11" db="EMBL/GenBank/DDBJ databases">
        <authorList>
            <consortium name="Pathogen Informatics"/>
        </authorList>
    </citation>
    <scope>NUCLEOTIDE SEQUENCE [LARGE SCALE GENOMIC DNA]</scope>
    <source>
        <strain>Denwood</strain>
        <strain evidence="6">Zambia</strain>
    </source>
</reference>
<dbReference type="GO" id="GO:0000278">
    <property type="term" value="P:mitotic cell cycle"/>
    <property type="evidence" value="ECO:0007669"/>
    <property type="project" value="TreeGrafter"/>
</dbReference>
<dbReference type="InterPro" id="IPR051185">
    <property type="entry name" value="ASPM"/>
</dbReference>
<name>A0A183Q7G9_9TREM</name>
<dbReference type="PANTHER" id="PTHR22706">
    <property type="entry name" value="ASSEMBLY FACTOR FOR SPINDLE MICROTUBULES"/>
    <property type="match status" value="1"/>
</dbReference>
<evidence type="ECO:0000256" key="3">
    <source>
        <dbReference type="ARBA" id="ARBA00022737"/>
    </source>
</evidence>
<keyword evidence="2" id="KW-0963">Cytoplasm</keyword>
<proteinExistence type="predicted"/>
<sequence length="81" mass="9902">MLQAFSRGFLARRYVAQLQEHRNKSATIIQSHFRRLTVQRSIKNWHKSAIQIQSAWRCYHIHQQYINLKHVSFLFDHYCFI</sequence>
<dbReference type="GO" id="GO:0005516">
    <property type="term" value="F:calmodulin binding"/>
    <property type="evidence" value="ECO:0007669"/>
    <property type="project" value="UniProtKB-KW"/>
</dbReference>
<dbReference type="AlphaFoldDB" id="A0A183Q7G9"/>
<evidence type="ECO:0000313" key="5">
    <source>
        <dbReference type="EMBL" id="VDP87623.1"/>
    </source>
</evidence>
<evidence type="ECO:0000256" key="1">
    <source>
        <dbReference type="ARBA" id="ARBA00004496"/>
    </source>
</evidence>
<dbReference type="GO" id="GO:0007051">
    <property type="term" value="P:spindle organization"/>
    <property type="evidence" value="ECO:0007669"/>
    <property type="project" value="TreeGrafter"/>
</dbReference>
<keyword evidence="4" id="KW-0112">Calmodulin-binding</keyword>
<dbReference type="Gene3D" id="1.20.5.190">
    <property type="match status" value="1"/>
</dbReference>
<keyword evidence="6" id="KW-1185">Reference proteome</keyword>
<dbReference type="SMART" id="SM00015">
    <property type="entry name" value="IQ"/>
    <property type="match status" value="3"/>
</dbReference>
<keyword evidence="3" id="KW-0677">Repeat</keyword>
<dbReference type="PROSITE" id="PS50096">
    <property type="entry name" value="IQ"/>
    <property type="match status" value="1"/>
</dbReference>
<gene>
    <name evidence="5" type="ORF">SMTD_LOCUS22555</name>
</gene>
<comment type="subcellular location">
    <subcellularLocation>
        <location evidence="1">Cytoplasm</location>
    </subcellularLocation>
</comment>
<dbReference type="PANTHER" id="PTHR22706:SF1">
    <property type="entry name" value="ASSEMBLY FACTOR FOR SPINDLE MICROTUBULES"/>
    <property type="match status" value="1"/>
</dbReference>
<accession>A0A183Q7G9</accession>
<dbReference type="Proteomes" id="UP000269396">
    <property type="component" value="Unassembled WGS sequence"/>
</dbReference>
<dbReference type="GO" id="GO:0005737">
    <property type="term" value="C:cytoplasm"/>
    <property type="evidence" value="ECO:0007669"/>
    <property type="project" value="UniProtKB-SubCell"/>
</dbReference>
<dbReference type="GO" id="GO:0000922">
    <property type="term" value="C:spindle pole"/>
    <property type="evidence" value="ECO:0007669"/>
    <property type="project" value="TreeGrafter"/>
</dbReference>
<organism evidence="5 6">
    <name type="scientific">Schistosoma mattheei</name>
    <dbReference type="NCBI Taxonomy" id="31246"/>
    <lineage>
        <taxon>Eukaryota</taxon>
        <taxon>Metazoa</taxon>
        <taxon>Spiralia</taxon>
        <taxon>Lophotrochozoa</taxon>
        <taxon>Platyhelminthes</taxon>
        <taxon>Trematoda</taxon>
        <taxon>Digenea</taxon>
        <taxon>Strigeidida</taxon>
        <taxon>Schistosomatoidea</taxon>
        <taxon>Schistosomatidae</taxon>
        <taxon>Schistosoma</taxon>
    </lineage>
</organism>
<evidence type="ECO:0000256" key="4">
    <source>
        <dbReference type="ARBA" id="ARBA00022860"/>
    </source>
</evidence>
<dbReference type="EMBL" id="UZAL01052243">
    <property type="protein sequence ID" value="VDP87623.1"/>
    <property type="molecule type" value="Genomic_DNA"/>
</dbReference>
<dbReference type="InterPro" id="IPR000048">
    <property type="entry name" value="IQ_motif_EF-hand-BS"/>
</dbReference>
<protein>
    <submittedName>
        <fullName evidence="5">Uncharacterized protein</fullName>
    </submittedName>
</protein>
<evidence type="ECO:0000256" key="2">
    <source>
        <dbReference type="ARBA" id="ARBA00022490"/>
    </source>
</evidence>
<dbReference type="Pfam" id="PF00612">
    <property type="entry name" value="IQ"/>
    <property type="match status" value="3"/>
</dbReference>